<dbReference type="InterPro" id="IPR004838">
    <property type="entry name" value="NHTrfase_class1_PyrdxlP-BS"/>
</dbReference>
<dbReference type="RefSeq" id="WP_124961644.1">
    <property type="nucleotide sequence ID" value="NZ_CBFHCE010000123.1"/>
</dbReference>
<dbReference type="EMBL" id="RQXU01000028">
    <property type="protein sequence ID" value="RRH81771.1"/>
    <property type="molecule type" value="Genomic_DNA"/>
</dbReference>
<evidence type="ECO:0000256" key="6">
    <source>
        <dbReference type="RuleBase" id="RU000481"/>
    </source>
</evidence>
<dbReference type="GO" id="GO:0006520">
    <property type="term" value="P:amino acid metabolic process"/>
    <property type="evidence" value="ECO:0007669"/>
    <property type="project" value="InterPro"/>
</dbReference>
<dbReference type="InterPro" id="IPR050596">
    <property type="entry name" value="AspAT/PAT-like"/>
</dbReference>
<evidence type="ECO:0000256" key="5">
    <source>
        <dbReference type="ARBA" id="ARBA00022898"/>
    </source>
</evidence>
<dbReference type="GO" id="GO:0008483">
    <property type="term" value="F:transaminase activity"/>
    <property type="evidence" value="ECO:0007669"/>
    <property type="project" value="UniProtKB-KW"/>
</dbReference>
<evidence type="ECO:0000259" key="7">
    <source>
        <dbReference type="Pfam" id="PF00155"/>
    </source>
</evidence>
<organism evidence="8 9">
    <name type="scientific">Variovorax beijingensis</name>
    <dbReference type="NCBI Taxonomy" id="2496117"/>
    <lineage>
        <taxon>Bacteria</taxon>
        <taxon>Pseudomonadati</taxon>
        <taxon>Pseudomonadota</taxon>
        <taxon>Betaproteobacteria</taxon>
        <taxon>Burkholderiales</taxon>
        <taxon>Comamonadaceae</taxon>
        <taxon>Variovorax</taxon>
    </lineage>
</organism>
<evidence type="ECO:0000256" key="1">
    <source>
        <dbReference type="ARBA" id="ARBA00001933"/>
    </source>
</evidence>
<proteinExistence type="inferred from homology"/>
<reference evidence="8 9" key="1">
    <citation type="submission" date="2018-11" db="EMBL/GenBank/DDBJ databases">
        <title>The genome of Variovorax sp T529.</title>
        <authorList>
            <person name="Gao J."/>
        </authorList>
    </citation>
    <scope>NUCLEOTIDE SEQUENCE [LARGE SCALE GENOMIC DNA]</scope>
    <source>
        <strain evidence="8 9">T529</strain>
    </source>
</reference>
<evidence type="ECO:0000313" key="9">
    <source>
        <dbReference type="Proteomes" id="UP000271590"/>
    </source>
</evidence>
<dbReference type="AlphaFoldDB" id="A0A3P3E5S1"/>
<keyword evidence="5" id="KW-0663">Pyridoxal phosphate</keyword>
<evidence type="ECO:0000313" key="8">
    <source>
        <dbReference type="EMBL" id="RRH81771.1"/>
    </source>
</evidence>
<dbReference type="PANTHER" id="PTHR46383">
    <property type="entry name" value="ASPARTATE AMINOTRANSFERASE"/>
    <property type="match status" value="1"/>
</dbReference>
<dbReference type="GO" id="GO:0030170">
    <property type="term" value="F:pyridoxal phosphate binding"/>
    <property type="evidence" value="ECO:0007669"/>
    <property type="project" value="InterPro"/>
</dbReference>
<dbReference type="InterPro" id="IPR015424">
    <property type="entry name" value="PyrdxlP-dep_Trfase"/>
</dbReference>
<comment type="cofactor">
    <cofactor evidence="1 6">
        <name>pyridoxal 5'-phosphate</name>
        <dbReference type="ChEBI" id="CHEBI:597326"/>
    </cofactor>
</comment>
<evidence type="ECO:0000256" key="3">
    <source>
        <dbReference type="ARBA" id="ARBA00022576"/>
    </source>
</evidence>
<sequence>MREAIHNLEASKIREVANAGLGRDDVLAFWFGESDEVTPEVIRQAAIDSLQRGETFYAHNLGLPELREAIARYTSALHPAVDASRIAVTSGGVSALMLAVQALVDAGDEVVAVTPVWPNLTAQPAILGAHVRTVALVPADGQWTLDLAALRKAVTSRTRLLIVNAPNNPTGWTMTREEQQAVLDHCRETGTWILADEVYERLYFEPTPNGCAPSFLDISRPDDRLVVTHSFSKSFLMTGWRLGWLVLPPALVDGIGKLIEFNTSCASVFTQRAAVAAIEHTAEITPRVVAHLKQCRDTLVPLLAGLPGVQVAPARGGMYAFFRLEGFGDSLDLAKRLVVEAGLGLAPGNAFAPEAQGWLRWCFASKDPQRLVQGVERLKTWLAAQK</sequence>
<evidence type="ECO:0000256" key="4">
    <source>
        <dbReference type="ARBA" id="ARBA00022679"/>
    </source>
</evidence>
<protein>
    <recommendedName>
        <fullName evidence="6">Aminotransferase</fullName>
        <ecNumber evidence="6">2.6.1.-</ecNumber>
    </recommendedName>
</protein>
<gene>
    <name evidence="8" type="ORF">EH244_28440</name>
</gene>
<evidence type="ECO:0000256" key="2">
    <source>
        <dbReference type="ARBA" id="ARBA00007441"/>
    </source>
</evidence>
<dbReference type="Proteomes" id="UP000271590">
    <property type="component" value="Unassembled WGS sequence"/>
</dbReference>
<feature type="domain" description="Aminotransferase class I/classII large" evidence="7">
    <location>
        <begin position="34"/>
        <end position="378"/>
    </location>
</feature>
<accession>A0A3P3E5S1</accession>
<comment type="caution">
    <text evidence="8">The sequence shown here is derived from an EMBL/GenBank/DDBJ whole genome shotgun (WGS) entry which is preliminary data.</text>
</comment>
<dbReference type="EC" id="2.6.1.-" evidence="6"/>
<keyword evidence="3 6" id="KW-0032">Aminotransferase</keyword>
<keyword evidence="4 6" id="KW-0808">Transferase</keyword>
<dbReference type="SUPFAM" id="SSF53383">
    <property type="entry name" value="PLP-dependent transferases"/>
    <property type="match status" value="1"/>
</dbReference>
<dbReference type="InterPro" id="IPR004839">
    <property type="entry name" value="Aminotransferase_I/II_large"/>
</dbReference>
<dbReference type="NCBIfam" id="NF004770">
    <property type="entry name" value="PRK06108.1"/>
    <property type="match status" value="1"/>
</dbReference>
<dbReference type="Pfam" id="PF00155">
    <property type="entry name" value="Aminotran_1_2"/>
    <property type="match status" value="1"/>
</dbReference>
<dbReference type="Gene3D" id="3.40.640.10">
    <property type="entry name" value="Type I PLP-dependent aspartate aminotransferase-like (Major domain)"/>
    <property type="match status" value="1"/>
</dbReference>
<dbReference type="InterPro" id="IPR015421">
    <property type="entry name" value="PyrdxlP-dep_Trfase_major"/>
</dbReference>
<dbReference type="CDD" id="cd00609">
    <property type="entry name" value="AAT_like"/>
    <property type="match status" value="1"/>
</dbReference>
<comment type="similarity">
    <text evidence="2 6">Belongs to the class-I pyridoxal-phosphate-dependent aminotransferase family.</text>
</comment>
<dbReference type="PROSITE" id="PS00105">
    <property type="entry name" value="AA_TRANSFER_CLASS_1"/>
    <property type="match status" value="1"/>
</dbReference>
<name>A0A3P3E5S1_9BURK</name>